<reference evidence="1" key="2">
    <citation type="submission" date="2022-03" db="EMBL/GenBank/DDBJ databases">
        <title>Draft title - Genomic analysis of global carrot germplasm unveils the trajectory of domestication and the origin of high carotenoid orange carrot.</title>
        <authorList>
            <person name="Iorizzo M."/>
            <person name="Ellison S."/>
            <person name="Senalik D."/>
            <person name="Macko-Podgorni A."/>
            <person name="Grzebelus D."/>
            <person name="Bostan H."/>
            <person name="Rolling W."/>
            <person name="Curaba J."/>
            <person name="Simon P."/>
        </authorList>
    </citation>
    <scope>NUCLEOTIDE SEQUENCE</scope>
    <source>
        <tissue evidence="1">Leaf</tissue>
    </source>
</reference>
<dbReference type="Proteomes" id="UP000077755">
    <property type="component" value="Chromosome 1"/>
</dbReference>
<gene>
    <name evidence="1" type="ORF">DCAR_0102079</name>
</gene>
<sequence>MAATATHPVQHHRVMNAIARHSRPAYDQLRNLDAKFWTKAHFATTSKADNVENNMSECFNAWIINERYMPVLTMIQEITFKLMTRIKKKRKEMLKSDQILCPNIKKKLDFYVTEARNWNAMWDGVRTYAVSKIMLCIFFYFKFINIKI</sequence>
<dbReference type="EMBL" id="CP093343">
    <property type="protein sequence ID" value="WOG82909.1"/>
    <property type="molecule type" value="Genomic_DNA"/>
</dbReference>
<dbReference type="PANTHER" id="PTHR31973:SF187">
    <property type="entry name" value="MUTATOR TRANSPOSASE MUDRA PROTEIN"/>
    <property type="match status" value="1"/>
</dbReference>
<reference evidence="1" key="1">
    <citation type="journal article" date="2016" name="Nat. Genet.">
        <title>A high-quality carrot genome assembly provides new insights into carotenoid accumulation and asterid genome evolution.</title>
        <authorList>
            <person name="Iorizzo M."/>
            <person name="Ellison S."/>
            <person name="Senalik D."/>
            <person name="Zeng P."/>
            <person name="Satapoomin P."/>
            <person name="Huang J."/>
            <person name="Bowman M."/>
            <person name="Iovene M."/>
            <person name="Sanseverino W."/>
            <person name="Cavagnaro P."/>
            <person name="Yildiz M."/>
            <person name="Macko-Podgorni A."/>
            <person name="Moranska E."/>
            <person name="Grzebelus E."/>
            <person name="Grzebelus D."/>
            <person name="Ashrafi H."/>
            <person name="Zheng Z."/>
            <person name="Cheng S."/>
            <person name="Spooner D."/>
            <person name="Van Deynze A."/>
            <person name="Simon P."/>
        </authorList>
    </citation>
    <scope>NUCLEOTIDE SEQUENCE</scope>
    <source>
        <tissue evidence="1">Leaf</tissue>
    </source>
</reference>
<keyword evidence="2" id="KW-1185">Reference proteome</keyword>
<evidence type="ECO:0000313" key="2">
    <source>
        <dbReference type="Proteomes" id="UP000077755"/>
    </source>
</evidence>
<dbReference type="AlphaFoldDB" id="A0AAF0W4F3"/>
<dbReference type="PANTHER" id="PTHR31973">
    <property type="entry name" value="POLYPROTEIN, PUTATIVE-RELATED"/>
    <property type="match status" value="1"/>
</dbReference>
<organism evidence="1 2">
    <name type="scientific">Daucus carota subsp. sativus</name>
    <name type="common">Carrot</name>
    <dbReference type="NCBI Taxonomy" id="79200"/>
    <lineage>
        <taxon>Eukaryota</taxon>
        <taxon>Viridiplantae</taxon>
        <taxon>Streptophyta</taxon>
        <taxon>Embryophyta</taxon>
        <taxon>Tracheophyta</taxon>
        <taxon>Spermatophyta</taxon>
        <taxon>Magnoliopsida</taxon>
        <taxon>eudicotyledons</taxon>
        <taxon>Gunneridae</taxon>
        <taxon>Pentapetalae</taxon>
        <taxon>asterids</taxon>
        <taxon>campanulids</taxon>
        <taxon>Apiales</taxon>
        <taxon>Apiaceae</taxon>
        <taxon>Apioideae</taxon>
        <taxon>Scandiceae</taxon>
        <taxon>Daucinae</taxon>
        <taxon>Daucus</taxon>
        <taxon>Daucus sect. Daucus</taxon>
    </lineage>
</organism>
<accession>A0AAF0W4F3</accession>
<proteinExistence type="predicted"/>
<protein>
    <submittedName>
        <fullName evidence="1">Uncharacterized protein</fullName>
    </submittedName>
</protein>
<name>A0AAF0W4F3_DAUCS</name>
<evidence type="ECO:0000313" key="1">
    <source>
        <dbReference type="EMBL" id="WOG82909.1"/>
    </source>
</evidence>